<dbReference type="GeneID" id="85317663"/>
<dbReference type="InterPro" id="IPR001356">
    <property type="entry name" value="HD"/>
</dbReference>
<feature type="compositionally biased region" description="Pro residues" evidence="3">
    <location>
        <begin position="908"/>
        <end position="922"/>
    </location>
</feature>
<dbReference type="Pfam" id="PF00581">
    <property type="entry name" value="Rhodanese"/>
    <property type="match status" value="1"/>
</dbReference>
<evidence type="ECO:0008006" key="8">
    <source>
        <dbReference type="Google" id="ProtNLM"/>
    </source>
</evidence>
<comment type="subcellular location">
    <subcellularLocation>
        <location evidence="1 2">Nucleus</location>
    </subcellularLocation>
</comment>
<proteinExistence type="predicted"/>
<feature type="domain" description="Rhodanese" evidence="5">
    <location>
        <begin position="702"/>
        <end position="816"/>
    </location>
</feature>
<evidence type="ECO:0000256" key="1">
    <source>
        <dbReference type="PROSITE-ProRule" id="PRU00108"/>
    </source>
</evidence>
<dbReference type="Gene3D" id="1.10.10.60">
    <property type="entry name" value="Homeodomain-like"/>
    <property type="match status" value="1"/>
</dbReference>
<organism evidence="6 7">
    <name type="scientific">Lasiosphaeria miniovina</name>
    <dbReference type="NCBI Taxonomy" id="1954250"/>
    <lineage>
        <taxon>Eukaryota</taxon>
        <taxon>Fungi</taxon>
        <taxon>Dikarya</taxon>
        <taxon>Ascomycota</taxon>
        <taxon>Pezizomycotina</taxon>
        <taxon>Sordariomycetes</taxon>
        <taxon>Sordariomycetidae</taxon>
        <taxon>Sordariales</taxon>
        <taxon>Lasiosphaeriaceae</taxon>
        <taxon>Lasiosphaeria</taxon>
    </lineage>
</organism>
<evidence type="ECO:0000259" key="4">
    <source>
        <dbReference type="PROSITE" id="PS50071"/>
    </source>
</evidence>
<evidence type="ECO:0000256" key="3">
    <source>
        <dbReference type="SAM" id="MobiDB-lite"/>
    </source>
</evidence>
<feature type="compositionally biased region" description="Basic and acidic residues" evidence="3">
    <location>
        <begin position="981"/>
        <end position="998"/>
    </location>
</feature>
<dbReference type="CDD" id="cd00086">
    <property type="entry name" value="homeodomain"/>
    <property type="match status" value="1"/>
</dbReference>
<feature type="compositionally biased region" description="Basic residues" evidence="3">
    <location>
        <begin position="1040"/>
        <end position="1055"/>
    </location>
</feature>
<dbReference type="PROSITE" id="PS50206">
    <property type="entry name" value="RHODANESE_3"/>
    <property type="match status" value="1"/>
</dbReference>
<dbReference type="Pfam" id="PF00046">
    <property type="entry name" value="Homeodomain"/>
    <property type="match status" value="1"/>
</dbReference>
<feature type="compositionally biased region" description="Low complexity" evidence="3">
    <location>
        <begin position="967"/>
        <end position="978"/>
    </location>
</feature>
<feature type="compositionally biased region" description="Polar residues" evidence="3">
    <location>
        <begin position="463"/>
        <end position="476"/>
    </location>
</feature>
<comment type="caution">
    <text evidence="6">The sequence shown here is derived from an EMBL/GenBank/DDBJ whole genome shotgun (WGS) entry which is preliminary data.</text>
</comment>
<feature type="region of interest" description="Disordered" evidence="3">
    <location>
        <begin position="901"/>
        <end position="942"/>
    </location>
</feature>
<protein>
    <recommendedName>
        <fullName evidence="8">Homeobox domain-containing protein</fullName>
    </recommendedName>
</protein>
<name>A0AA40DZ85_9PEZI</name>
<evidence type="ECO:0000259" key="5">
    <source>
        <dbReference type="PROSITE" id="PS50206"/>
    </source>
</evidence>
<evidence type="ECO:0000313" key="7">
    <source>
        <dbReference type="Proteomes" id="UP001172101"/>
    </source>
</evidence>
<keyword evidence="1 2" id="KW-0238">DNA-binding</keyword>
<dbReference type="InterPro" id="IPR001763">
    <property type="entry name" value="Rhodanese-like_dom"/>
</dbReference>
<feature type="DNA-binding region" description="Homeobox" evidence="1">
    <location>
        <begin position="617"/>
        <end position="667"/>
    </location>
</feature>
<feature type="domain" description="Homeobox" evidence="4">
    <location>
        <begin position="615"/>
        <end position="666"/>
    </location>
</feature>
<dbReference type="InterPro" id="IPR009057">
    <property type="entry name" value="Homeodomain-like_sf"/>
</dbReference>
<dbReference type="InterPro" id="IPR036873">
    <property type="entry name" value="Rhodanese-like_dom_sf"/>
</dbReference>
<accession>A0AA40DZ85</accession>
<feature type="compositionally biased region" description="Polar residues" evidence="3">
    <location>
        <begin position="551"/>
        <end position="568"/>
    </location>
</feature>
<feature type="compositionally biased region" description="Basic and acidic residues" evidence="3">
    <location>
        <begin position="933"/>
        <end position="942"/>
    </location>
</feature>
<feature type="region of interest" description="Disordered" evidence="3">
    <location>
        <begin position="451"/>
        <end position="476"/>
    </location>
</feature>
<dbReference type="SMART" id="SM00389">
    <property type="entry name" value="HOX"/>
    <property type="match status" value="1"/>
</dbReference>
<feature type="region of interest" description="Disordered" evidence="3">
    <location>
        <begin position="967"/>
        <end position="1055"/>
    </location>
</feature>
<reference evidence="6" key="1">
    <citation type="submission" date="2023-06" db="EMBL/GenBank/DDBJ databases">
        <title>Genome-scale phylogeny and comparative genomics of the fungal order Sordariales.</title>
        <authorList>
            <consortium name="Lawrence Berkeley National Laboratory"/>
            <person name="Hensen N."/>
            <person name="Bonometti L."/>
            <person name="Westerberg I."/>
            <person name="Brannstrom I.O."/>
            <person name="Guillou S."/>
            <person name="Cros-Aarteil S."/>
            <person name="Calhoun S."/>
            <person name="Haridas S."/>
            <person name="Kuo A."/>
            <person name="Mondo S."/>
            <person name="Pangilinan J."/>
            <person name="Riley R."/>
            <person name="LaButti K."/>
            <person name="Andreopoulos B."/>
            <person name="Lipzen A."/>
            <person name="Chen C."/>
            <person name="Yanf M."/>
            <person name="Daum C."/>
            <person name="Ng V."/>
            <person name="Clum A."/>
            <person name="Steindorff A."/>
            <person name="Ohm R."/>
            <person name="Martin F."/>
            <person name="Silar P."/>
            <person name="Natvig D."/>
            <person name="Lalanne C."/>
            <person name="Gautier V."/>
            <person name="Ament-velasquez S.L."/>
            <person name="Kruys A."/>
            <person name="Hutchinson M.I."/>
            <person name="Powell A.J."/>
            <person name="Barry K."/>
            <person name="Miller A.N."/>
            <person name="Grigoriev I.V."/>
            <person name="Debuchy R."/>
            <person name="Gladieux P."/>
            <person name="Thoren M.H."/>
            <person name="Johannesson H."/>
        </authorList>
    </citation>
    <scope>NUCLEOTIDE SEQUENCE</scope>
    <source>
        <strain evidence="6">SMH2392-1A</strain>
    </source>
</reference>
<dbReference type="Gene3D" id="3.40.250.10">
    <property type="entry name" value="Rhodanese-like domain"/>
    <property type="match status" value="1"/>
</dbReference>
<dbReference type="SUPFAM" id="SSF52821">
    <property type="entry name" value="Rhodanese/Cell cycle control phosphatase"/>
    <property type="match status" value="1"/>
</dbReference>
<gene>
    <name evidence="6" type="ORF">B0T26DRAFT_327344</name>
</gene>
<feature type="region of interest" description="Disordered" evidence="3">
    <location>
        <begin position="498"/>
        <end position="585"/>
    </location>
</feature>
<dbReference type="RefSeq" id="XP_060297149.1">
    <property type="nucleotide sequence ID" value="XM_060434393.1"/>
</dbReference>
<keyword evidence="1 2" id="KW-0371">Homeobox</keyword>
<dbReference type="GO" id="GO:0003677">
    <property type="term" value="F:DNA binding"/>
    <property type="evidence" value="ECO:0007669"/>
    <property type="project" value="UniProtKB-UniRule"/>
</dbReference>
<keyword evidence="1 2" id="KW-0539">Nucleus</keyword>
<dbReference type="Proteomes" id="UP001172101">
    <property type="component" value="Unassembled WGS sequence"/>
</dbReference>
<dbReference type="SUPFAM" id="SSF46689">
    <property type="entry name" value="Homeodomain-like"/>
    <property type="match status" value="1"/>
</dbReference>
<keyword evidence="7" id="KW-1185">Reference proteome</keyword>
<dbReference type="GO" id="GO:0005634">
    <property type="term" value="C:nucleus"/>
    <property type="evidence" value="ECO:0007669"/>
    <property type="project" value="UniProtKB-SubCell"/>
</dbReference>
<dbReference type="AlphaFoldDB" id="A0AA40DZ85"/>
<dbReference type="PROSITE" id="PS50071">
    <property type="entry name" value="HOMEOBOX_2"/>
    <property type="match status" value="1"/>
</dbReference>
<evidence type="ECO:0000256" key="2">
    <source>
        <dbReference type="RuleBase" id="RU000682"/>
    </source>
</evidence>
<evidence type="ECO:0000313" key="6">
    <source>
        <dbReference type="EMBL" id="KAK0718356.1"/>
    </source>
</evidence>
<sequence length="1055" mass="117968">MEHEFMTLPARWPANVENDDDYGSSTQAVIPAATHDISRVSYHVKHIDSFAQALEVSASRAFPTRGHSTQRFSKVQALMLHWEIDDLFVLPELEDLEKCLRTEYCFETDIFSIPSENSHLELMLKIADMVKQHESEDTLLVVYYGGHARIDEGRQSTWCATRRPGSPWLQWSAIQTLLERSISDVLILLDCCAGAASATFPTGQSMTETISASSWDAIAPDPGRYSFTNALIEVMHEWRMKVFSAAMLHAEVLARLKHPRPILINGKQFEARTTPVHIMMTSNHKTPSIELCRLVPQAQRLPTLRPQLMGGGLLPAQYGTSAGDPMMIEGRGQYDSFSNALVPSGSGPTENVPHVMLSLALEDDQELDLNDWEEWLAKFPAIAKYAKVQGVFKSHSNLILLSLPVMVWDLLPDDPACNFVGFIRSNNLLHTKEKGPPITVAEASAAAKALNRQSSLSRDDESTFSGTTFNPTEDSNTLRQALDSAWPGLNRDLSIATVQQQEQPDPWLPLHSEASSGSRSEYPFSGPATTTGPSSRPVAHEATSVPASLRNVGSTTSLGMLQRQQSAPPTLPGSVDNDSSIPGEPITRTMIINQSRNSKKSAFTSNQSIPEGPHFAHHVIKRLEEYFQKEREPNMAVTEFLASNLGVESSDIHIWFHNRRQQERTTFQFKNLKLDNHQPEVRKDGPRMILPGHLNTLLEIYPSKSVLIVDLRSSVDFEKSHIHDAVNLRAPVSFIQNATLEMIEDTLVDAQSRHSFSKWAQSKCVVFYDRVVEFDWECPVAEALYEKLKRKRWTGQCFVLKGHYREFSASFDKYISGSKMSKEAKEYLDSLRQQATPTLDELNRKDQRYNEWLESFSSRDGVPVLGLIPAKKLERRRAVEQHQKDLEIQFKGPFAALYKKSQAMRPRSPSPPPPGSPPPPFRSTPMEAWEGGKTFKDVNWKNKDDNFDRKAALVEPLASGLDKIREAGLSSGAGSPGSQDRYTRGHSNDNSYLDKLDPSSDDYDEIDPKSEGLGNDPVFQKAGATKAQPEAAGADDDLKKGRKRPLWGRIRTSGK</sequence>
<dbReference type="EMBL" id="JAUIRO010000004">
    <property type="protein sequence ID" value="KAK0718356.1"/>
    <property type="molecule type" value="Genomic_DNA"/>
</dbReference>